<evidence type="ECO:0000313" key="2">
    <source>
        <dbReference type="EMBL" id="PNT65481.1"/>
    </source>
</evidence>
<dbReference type="Proteomes" id="UP000008810">
    <property type="component" value="Chromosome 4"/>
</dbReference>
<gene>
    <name evidence="3" type="primary">LOC100831903</name>
    <name evidence="2" type="ORF">BRADI_4g43117v3</name>
</gene>
<reference evidence="2 3" key="1">
    <citation type="journal article" date="2010" name="Nature">
        <title>Genome sequencing and analysis of the model grass Brachypodium distachyon.</title>
        <authorList>
            <consortium name="International Brachypodium Initiative"/>
        </authorList>
    </citation>
    <scope>NUCLEOTIDE SEQUENCE [LARGE SCALE GENOMIC DNA]</scope>
    <source>
        <strain evidence="2 3">Bd21</strain>
    </source>
</reference>
<evidence type="ECO:0000313" key="4">
    <source>
        <dbReference type="Proteomes" id="UP000008810"/>
    </source>
</evidence>
<dbReference type="Pfam" id="PF09741">
    <property type="entry name" value="DUF2045"/>
    <property type="match status" value="2"/>
</dbReference>
<feature type="region of interest" description="Disordered" evidence="1">
    <location>
        <begin position="1"/>
        <end position="27"/>
    </location>
</feature>
<keyword evidence="4" id="KW-1185">Reference proteome</keyword>
<reference evidence="2" key="2">
    <citation type="submission" date="2017-06" db="EMBL/GenBank/DDBJ databases">
        <title>WGS assembly of Brachypodium distachyon.</title>
        <authorList>
            <consortium name="The International Brachypodium Initiative"/>
            <person name="Lucas S."/>
            <person name="Harmon-Smith M."/>
            <person name="Lail K."/>
            <person name="Tice H."/>
            <person name="Grimwood J."/>
            <person name="Bruce D."/>
            <person name="Barry K."/>
            <person name="Shu S."/>
            <person name="Lindquist E."/>
            <person name="Wang M."/>
            <person name="Pitluck S."/>
            <person name="Vogel J.P."/>
            <person name="Garvin D.F."/>
            <person name="Mockler T.C."/>
            <person name="Schmutz J."/>
            <person name="Rokhsar D."/>
            <person name="Bevan M.W."/>
        </authorList>
    </citation>
    <scope>NUCLEOTIDE SEQUENCE</scope>
    <source>
        <strain evidence="2">Bd21</strain>
    </source>
</reference>
<protein>
    <submittedName>
        <fullName evidence="2 3">Uncharacterized protein</fullName>
    </submittedName>
</protein>
<dbReference type="OrthoDB" id="1906921at2759"/>
<evidence type="ECO:0000313" key="3">
    <source>
        <dbReference type="EnsemblPlants" id="PNT65481"/>
    </source>
</evidence>
<dbReference type="PANTHER" id="PTHR21477">
    <property type="entry name" value="ZGC:172139"/>
    <property type="match status" value="1"/>
</dbReference>
<organism evidence="2">
    <name type="scientific">Brachypodium distachyon</name>
    <name type="common">Purple false brome</name>
    <name type="synonym">Trachynia distachya</name>
    <dbReference type="NCBI Taxonomy" id="15368"/>
    <lineage>
        <taxon>Eukaryota</taxon>
        <taxon>Viridiplantae</taxon>
        <taxon>Streptophyta</taxon>
        <taxon>Embryophyta</taxon>
        <taxon>Tracheophyta</taxon>
        <taxon>Spermatophyta</taxon>
        <taxon>Magnoliopsida</taxon>
        <taxon>Liliopsida</taxon>
        <taxon>Poales</taxon>
        <taxon>Poaceae</taxon>
        <taxon>BOP clade</taxon>
        <taxon>Pooideae</taxon>
        <taxon>Stipodae</taxon>
        <taxon>Brachypodieae</taxon>
        <taxon>Brachypodium</taxon>
    </lineage>
</organism>
<dbReference type="PANTHER" id="PTHR21477:SF13">
    <property type="entry name" value="KIAA0930"/>
    <property type="match status" value="1"/>
</dbReference>
<reference evidence="3" key="3">
    <citation type="submission" date="2018-08" db="UniProtKB">
        <authorList>
            <consortium name="EnsemblPlants"/>
        </authorList>
    </citation>
    <scope>IDENTIFICATION</scope>
    <source>
        <strain evidence="3">cv. Bd21</strain>
    </source>
</reference>
<dbReference type="ExpressionAtlas" id="A0A2K2CTX2">
    <property type="expression patterns" value="baseline"/>
</dbReference>
<dbReference type="Gramene" id="PNT65481">
    <property type="protein sequence ID" value="PNT65481"/>
    <property type="gene ID" value="BRADI_4g43117v3"/>
</dbReference>
<feature type="compositionally biased region" description="Low complexity" evidence="1">
    <location>
        <begin position="1"/>
        <end position="12"/>
    </location>
</feature>
<name>A0A2K2CTX2_BRADI</name>
<accession>A0A2K2CTX2</accession>
<evidence type="ECO:0000256" key="1">
    <source>
        <dbReference type="SAM" id="MobiDB-lite"/>
    </source>
</evidence>
<proteinExistence type="predicted"/>
<dbReference type="InterPro" id="IPR019141">
    <property type="entry name" value="DUF2045"/>
</dbReference>
<sequence>MAAPPSTSSSPSGEIAVERSPSSFGGGDAAPSRLELLSMVKKHSHLIGWTVVEAEDDASDVEMDDKFWHEMLDLFFVRGRVSKSREEDDLVFFVNSMKTHGFEDPPPFFVRRWAPKLEKLINVNVSEIDWERSFYLNLVTHTSYTVTVAIYSIGDLRNRAEKSKRLPPVYKVSKTVYASPSRVNFRLDRRKAVETVPAYPNICFSVDDFDDPFDAVRTLFSGYVSYQNVREAYDAGKSKFGSFLSLGQDNTKPDKLFMRGPEGRGEVEVAVSGIADQSHEKDPGDNFRVLVHRAVSAASKLAKHAYEAASANKRLDDELLPLKCCLMSVSLPWDYIAHDLLHKETPPLDL</sequence>
<dbReference type="EMBL" id="CM000883">
    <property type="protein sequence ID" value="PNT65481.1"/>
    <property type="molecule type" value="Genomic_DNA"/>
</dbReference>
<dbReference type="EnsemblPlants" id="PNT65481">
    <property type="protein sequence ID" value="PNT65481"/>
    <property type="gene ID" value="BRADI_4g43117v3"/>
</dbReference>
<dbReference type="AlphaFoldDB" id="A0A2K2CTX2"/>